<dbReference type="InParanoid" id="A0A146G2V9"/>
<protein>
    <submittedName>
        <fullName evidence="4">Chlorite dismutase</fullName>
    </submittedName>
</protein>
<keyword evidence="2" id="KW-0479">Metal-binding</keyword>
<accession>A0A146G2V9</accession>
<dbReference type="Pfam" id="PF06778">
    <property type="entry name" value="Chlor_dismutase"/>
    <property type="match status" value="1"/>
</dbReference>
<name>A0A146G2V9_TERSA</name>
<dbReference type="PANTHER" id="PTHR36843">
    <property type="entry name" value="HEME-DEPENDENT PEROXIDASE YWFI-RELATED"/>
    <property type="match status" value="1"/>
</dbReference>
<dbReference type="STRING" id="690879.TSACC_2572"/>
<keyword evidence="5" id="KW-1185">Reference proteome</keyword>
<evidence type="ECO:0000256" key="3">
    <source>
        <dbReference type="ARBA" id="ARBA00023004"/>
    </source>
</evidence>
<dbReference type="InterPro" id="IPR011008">
    <property type="entry name" value="Dimeric_a/b-barrel"/>
</dbReference>
<organism evidence="4 5">
    <name type="scientific">Terrimicrobium sacchariphilum</name>
    <dbReference type="NCBI Taxonomy" id="690879"/>
    <lineage>
        <taxon>Bacteria</taxon>
        <taxon>Pseudomonadati</taxon>
        <taxon>Verrucomicrobiota</taxon>
        <taxon>Terrimicrobiia</taxon>
        <taxon>Terrimicrobiales</taxon>
        <taxon>Terrimicrobiaceae</taxon>
        <taxon>Terrimicrobium</taxon>
    </lineage>
</organism>
<dbReference type="GO" id="GO:0016491">
    <property type="term" value="F:oxidoreductase activity"/>
    <property type="evidence" value="ECO:0007669"/>
    <property type="project" value="InterPro"/>
</dbReference>
<dbReference type="AlphaFoldDB" id="A0A146G2V9"/>
<proteinExistence type="predicted"/>
<dbReference type="RefSeq" id="WP_202815905.1">
    <property type="nucleotide sequence ID" value="NZ_BDCO01000002.1"/>
</dbReference>
<dbReference type="SUPFAM" id="SSF54909">
    <property type="entry name" value="Dimeric alpha+beta barrel"/>
    <property type="match status" value="1"/>
</dbReference>
<dbReference type="EMBL" id="BDCO01000002">
    <property type="protein sequence ID" value="GAT32175.1"/>
    <property type="molecule type" value="Genomic_DNA"/>
</dbReference>
<dbReference type="GO" id="GO:0020037">
    <property type="term" value="F:heme binding"/>
    <property type="evidence" value="ECO:0007669"/>
    <property type="project" value="InterPro"/>
</dbReference>
<dbReference type="Proteomes" id="UP000076023">
    <property type="component" value="Unassembled WGS sequence"/>
</dbReference>
<evidence type="ECO:0000313" key="4">
    <source>
        <dbReference type="EMBL" id="GAT32175.1"/>
    </source>
</evidence>
<reference evidence="5" key="1">
    <citation type="journal article" date="2017" name="Genome Announc.">
        <title>Draft Genome Sequence of Terrimicrobium sacchariphilum NM-5T, a Facultative Anaerobic Soil Bacterium of the Class Spartobacteria.</title>
        <authorList>
            <person name="Qiu Y.L."/>
            <person name="Tourlousse D.M."/>
            <person name="Matsuura N."/>
            <person name="Ohashi A."/>
            <person name="Sekiguchi Y."/>
        </authorList>
    </citation>
    <scope>NUCLEOTIDE SEQUENCE [LARGE SCALE GENOMIC DNA]</scope>
    <source>
        <strain evidence="5">NM-5</strain>
    </source>
</reference>
<sequence length="276" mass="31283">MMTVPTLEPVLPAEGRHVIHLFFRIDYASWDILDNSEKIAAKTALAQLVQNIRATPDTQLLTFSMVSPKADLGFMLLTKDLHVGDQFAKQLGLALGPGILVPEFSWLSMTERSEYTTTEEEFLISLEKDEGIAPGTPQQEERLAAFRARMAKYMKDRLEPNLPDWPVVCFYPMSKRRGTAGQNWYALEFEARKKLMLGHARVGRTYHGRVLQLITGSTGLDDMEWGVTLFSRSTSDIKAIVYEMRFDEVSAQYAEFGEFFIGLQMPLDSLFARVSL</sequence>
<keyword evidence="1" id="KW-0349">Heme</keyword>
<comment type="caution">
    <text evidence="4">The sequence shown here is derived from an EMBL/GenBank/DDBJ whole genome shotgun (WGS) entry which is preliminary data.</text>
</comment>
<keyword evidence="3" id="KW-0408">Iron</keyword>
<evidence type="ECO:0000313" key="5">
    <source>
        <dbReference type="Proteomes" id="UP000076023"/>
    </source>
</evidence>
<dbReference type="PANTHER" id="PTHR36843:SF1">
    <property type="entry name" value="COPROHEME DECARBOXYLASE"/>
    <property type="match status" value="1"/>
</dbReference>
<gene>
    <name evidence="4" type="ORF">TSACC_2572</name>
</gene>
<dbReference type="Gene3D" id="3.30.70.1030">
    <property type="entry name" value="Apc35880, domain 1"/>
    <property type="match status" value="2"/>
</dbReference>
<dbReference type="InterPro" id="IPR010644">
    <property type="entry name" value="ChdC/CLD"/>
</dbReference>
<evidence type="ECO:0000256" key="1">
    <source>
        <dbReference type="ARBA" id="ARBA00022617"/>
    </source>
</evidence>
<dbReference type="GO" id="GO:0046872">
    <property type="term" value="F:metal ion binding"/>
    <property type="evidence" value="ECO:0007669"/>
    <property type="project" value="UniProtKB-KW"/>
</dbReference>
<evidence type="ECO:0000256" key="2">
    <source>
        <dbReference type="ARBA" id="ARBA00022723"/>
    </source>
</evidence>